<evidence type="ECO:0000256" key="1">
    <source>
        <dbReference type="SAM" id="MobiDB-lite"/>
    </source>
</evidence>
<sequence>GSSTIHSTGPLACSGSQRSPDVAHPPRLEPTYAAFTGAGSPFQHLIAMCPAHCNFSFASR</sequence>
<comment type="caution">
    <text evidence="2">The sequence shown here is derived from an EMBL/GenBank/DDBJ whole genome shotgun (WGS) entry which is preliminary data.</text>
</comment>
<reference evidence="2" key="1">
    <citation type="submission" date="2022-03" db="EMBL/GenBank/DDBJ databases">
        <authorList>
            <person name="Lindestad O."/>
        </authorList>
    </citation>
    <scope>NUCLEOTIDE SEQUENCE</scope>
</reference>
<keyword evidence="3" id="KW-1185">Reference proteome</keyword>
<evidence type="ECO:0000313" key="3">
    <source>
        <dbReference type="Proteomes" id="UP000838756"/>
    </source>
</evidence>
<feature type="non-terminal residue" evidence="2">
    <location>
        <position position="1"/>
    </location>
</feature>
<evidence type="ECO:0000313" key="2">
    <source>
        <dbReference type="EMBL" id="CAH2210672.1"/>
    </source>
</evidence>
<proteinExistence type="predicted"/>
<feature type="region of interest" description="Disordered" evidence="1">
    <location>
        <begin position="1"/>
        <end position="27"/>
    </location>
</feature>
<dbReference type="AlphaFoldDB" id="A0A8S4QM82"/>
<protein>
    <submittedName>
        <fullName evidence="2">Jg22740 protein</fullName>
    </submittedName>
</protein>
<dbReference type="EMBL" id="CAKXAJ010008003">
    <property type="protein sequence ID" value="CAH2210672.1"/>
    <property type="molecule type" value="Genomic_DNA"/>
</dbReference>
<accession>A0A8S4QM82</accession>
<gene>
    <name evidence="2" type="primary">jg22740</name>
    <name evidence="2" type="ORF">PAEG_LOCUS2561</name>
</gene>
<name>A0A8S4QM82_9NEOP</name>
<organism evidence="2 3">
    <name type="scientific">Pararge aegeria aegeria</name>
    <dbReference type="NCBI Taxonomy" id="348720"/>
    <lineage>
        <taxon>Eukaryota</taxon>
        <taxon>Metazoa</taxon>
        <taxon>Ecdysozoa</taxon>
        <taxon>Arthropoda</taxon>
        <taxon>Hexapoda</taxon>
        <taxon>Insecta</taxon>
        <taxon>Pterygota</taxon>
        <taxon>Neoptera</taxon>
        <taxon>Endopterygota</taxon>
        <taxon>Lepidoptera</taxon>
        <taxon>Glossata</taxon>
        <taxon>Ditrysia</taxon>
        <taxon>Papilionoidea</taxon>
        <taxon>Nymphalidae</taxon>
        <taxon>Satyrinae</taxon>
        <taxon>Satyrini</taxon>
        <taxon>Parargina</taxon>
        <taxon>Pararge</taxon>
    </lineage>
</organism>
<dbReference type="Proteomes" id="UP000838756">
    <property type="component" value="Unassembled WGS sequence"/>
</dbReference>